<dbReference type="EMBL" id="JAGEOJ010000025">
    <property type="protein sequence ID" value="MBO2454198.1"/>
    <property type="molecule type" value="Genomic_DNA"/>
</dbReference>
<dbReference type="Pfam" id="PF13599">
    <property type="entry name" value="Pentapeptide_4"/>
    <property type="match status" value="1"/>
</dbReference>
<dbReference type="PANTHER" id="PTHR42999">
    <property type="entry name" value="ANTIBIOTIC RESISTANCE PROTEIN MCBG"/>
    <property type="match status" value="1"/>
</dbReference>
<protein>
    <submittedName>
        <fullName evidence="2">Pentapeptide repeat-containing protein</fullName>
    </submittedName>
</protein>
<organism evidence="2 3">
    <name type="scientific">Actinomadura barringtoniae</name>
    <dbReference type="NCBI Taxonomy" id="1427535"/>
    <lineage>
        <taxon>Bacteria</taxon>
        <taxon>Bacillati</taxon>
        <taxon>Actinomycetota</taxon>
        <taxon>Actinomycetes</taxon>
        <taxon>Streptosporangiales</taxon>
        <taxon>Thermomonosporaceae</taxon>
        <taxon>Actinomadura</taxon>
    </lineage>
</organism>
<sequence length="225" mass="24478">MRARSATIPPARAPKEPKLPKSLAAATEADTELAHDGKYLSLEYGQVTVTGDGAEDIEFERCRFNQTRFSGVTAHRAGFADVVFQGCDLANGRLFSSRIFNATVSNCRMTGLHMPEGGLRDVVFDGCRIDLASFRFTHLKDVVFRDCNLAESNFQQAELQNVRFERCKLVATQFSNVSMNAVRFAGCDLNGVRGITSFDGAIVSSADAMSLLHALASALGITIED</sequence>
<name>A0A939PLC4_9ACTN</name>
<dbReference type="RefSeq" id="WP_208262409.1">
    <property type="nucleotide sequence ID" value="NZ_JAGEOJ010000025.1"/>
</dbReference>
<dbReference type="InterPro" id="IPR001646">
    <property type="entry name" value="5peptide_repeat"/>
</dbReference>
<dbReference type="SUPFAM" id="SSF141571">
    <property type="entry name" value="Pentapeptide repeat-like"/>
    <property type="match status" value="1"/>
</dbReference>
<dbReference type="Proteomes" id="UP000669179">
    <property type="component" value="Unassembled WGS sequence"/>
</dbReference>
<proteinExistence type="predicted"/>
<dbReference type="AlphaFoldDB" id="A0A939PLC4"/>
<feature type="region of interest" description="Disordered" evidence="1">
    <location>
        <begin position="1"/>
        <end position="22"/>
    </location>
</feature>
<gene>
    <name evidence="2" type="ORF">J4573_44420</name>
</gene>
<evidence type="ECO:0000256" key="1">
    <source>
        <dbReference type="SAM" id="MobiDB-lite"/>
    </source>
</evidence>
<dbReference type="PANTHER" id="PTHR42999:SF1">
    <property type="entry name" value="PENTAPEPTIDE REPEAT-CONTAINING PROTEIN"/>
    <property type="match status" value="1"/>
</dbReference>
<accession>A0A939PLC4</accession>
<dbReference type="InterPro" id="IPR052949">
    <property type="entry name" value="PA_immunity-related"/>
</dbReference>
<dbReference type="Gene3D" id="2.160.20.80">
    <property type="entry name" value="E3 ubiquitin-protein ligase SopA"/>
    <property type="match status" value="1"/>
</dbReference>
<comment type="caution">
    <text evidence="2">The sequence shown here is derived from an EMBL/GenBank/DDBJ whole genome shotgun (WGS) entry which is preliminary data.</text>
</comment>
<reference evidence="2" key="1">
    <citation type="submission" date="2021-03" db="EMBL/GenBank/DDBJ databases">
        <authorList>
            <person name="Kanchanasin P."/>
            <person name="Saeng-In P."/>
            <person name="Phongsopitanun W."/>
            <person name="Yuki M."/>
            <person name="Kudo T."/>
            <person name="Ohkuma M."/>
            <person name="Tanasupawat S."/>
        </authorList>
    </citation>
    <scope>NUCLEOTIDE SEQUENCE</scope>
    <source>
        <strain evidence="2">GKU 128</strain>
    </source>
</reference>
<keyword evidence="3" id="KW-1185">Reference proteome</keyword>
<evidence type="ECO:0000313" key="2">
    <source>
        <dbReference type="EMBL" id="MBO2454198.1"/>
    </source>
</evidence>
<evidence type="ECO:0000313" key="3">
    <source>
        <dbReference type="Proteomes" id="UP000669179"/>
    </source>
</evidence>